<protein>
    <recommendedName>
        <fullName evidence="3">BTB domain-containing protein</fullName>
    </recommendedName>
</protein>
<gene>
    <name evidence="1" type="ORF">HIM_08994</name>
</gene>
<sequence length="179" mass="20518">MMSGNFKEAQNGTAVLEAVSVETFIRFAHFAYFGLDRYSSTFREDKLLDYARTYVFAHCYDVKNFRGHSEARIKARLGRSPDARIKARLERSPDAPYSANPKSKQFVEFAQYCFGEDALEWSRALIASFLAQRFTKVWEDGEIKAFINSSHELSTALLDQLCEQAKTSESRKHTAIDYV</sequence>
<evidence type="ECO:0008006" key="3">
    <source>
        <dbReference type="Google" id="ProtNLM"/>
    </source>
</evidence>
<proteinExistence type="predicted"/>
<evidence type="ECO:0000313" key="1">
    <source>
        <dbReference type="EMBL" id="KJZ71600.1"/>
    </source>
</evidence>
<organism evidence="1 2">
    <name type="scientific">Hirsutella minnesotensis 3608</name>
    <dbReference type="NCBI Taxonomy" id="1043627"/>
    <lineage>
        <taxon>Eukaryota</taxon>
        <taxon>Fungi</taxon>
        <taxon>Dikarya</taxon>
        <taxon>Ascomycota</taxon>
        <taxon>Pezizomycotina</taxon>
        <taxon>Sordariomycetes</taxon>
        <taxon>Hypocreomycetidae</taxon>
        <taxon>Hypocreales</taxon>
        <taxon>Ophiocordycipitaceae</taxon>
        <taxon>Hirsutella</taxon>
    </lineage>
</organism>
<dbReference type="AlphaFoldDB" id="A0A0F7ZLZ9"/>
<dbReference type="Proteomes" id="UP000054481">
    <property type="component" value="Unassembled WGS sequence"/>
</dbReference>
<dbReference type="EMBL" id="KQ030568">
    <property type="protein sequence ID" value="KJZ71600.1"/>
    <property type="molecule type" value="Genomic_DNA"/>
</dbReference>
<accession>A0A0F7ZLZ9</accession>
<reference evidence="1 2" key="1">
    <citation type="journal article" date="2014" name="Genome Biol. Evol.">
        <title>Comparative genomics and transcriptomics analyses reveal divergent lifestyle features of nematode endoparasitic fungus Hirsutella minnesotensis.</title>
        <authorList>
            <person name="Lai Y."/>
            <person name="Liu K."/>
            <person name="Zhang X."/>
            <person name="Zhang X."/>
            <person name="Li K."/>
            <person name="Wang N."/>
            <person name="Shu C."/>
            <person name="Wu Y."/>
            <person name="Wang C."/>
            <person name="Bushley K.E."/>
            <person name="Xiang M."/>
            <person name="Liu X."/>
        </authorList>
    </citation>
    <scope>NUCLEOTIDE SEQUENCE [LARGE SCALE GENOMIC DNA]</scope>
    <source>
        <strain evidence="1 2">3608</strain>
    </source>
</reference>
<name>A0A0F7ZLZ9_9HYPO</name>
<keyword evidence="2" id="KW-1185">Reference proteome</keyword>
<evidence type="ECO:0000313" key="2">
    <source>
        <dbReference type="Proteomes" id="UP000054481"/>
    </source>
</evidence>